<keyword evidence="9" id="KW-1185">Reference proteome</keyword>
<accession>A0ABV6JVK2</accession>
<dbReference type="GO" id="GO:0032259">
    <property type="term" value="P:methylation"/>
    <property type="evidence" value="ECO:0007669"/>
    <property type="project" value="UniProtKB-KW"/>
</dbReference>
<dbReference type="PANTHER" id="PTHR47036">
    <property type="entry name" value="COBALT-FACTOR III C(17)-METHYLTRANSFERASE-RELATED"/>
    <property type="match status" value="1"/>
</dbReference>
<dbReference type="EC" id="2.1.1.131" evidence="8"/>
<dbReference type="Pfam" id="PF00590">
    <property type="entry name" value="TP_methylase"/>
    <property type="match status" value="1"/>
</dbReference>
<dbReference type="Proteomes" id="UP001589865">
    <property type="component" value="Unassembled WGS sequence"/>
</dbReference>
<dbReference type="NCBIfam" id="TIGR01466">
    <property type="entry name" value="cobJ_cbiH"/>
    <property type="match status" value="1"/>
</dbReference>
<sequence>MTGNGTDGADTVPAQGKAGGVDARGSAADGVTGTRAGAGAGGADGPPVPGGWLRVVGLGPGGAGLVTPEVSETLRTATDAVGYGPYLARVPARSGLRCHASDNRVELERAAAALRLAAEGRRVAVVSAGDAGVFGMAAALFEAMERGPVSWREIDLAVLPGVSAMFAVAARAGAPLGHDFCAISLSDNLKPWALVEHRLRLAAEAGFTVALYNPISRARPWQLGRAFELLREVLPAVIPVIFATAVSRADERVVVTTLGEALPAMADMRTLVMVGTAETRLLPRADGGSWVYAPRSAPDSGPASLAGDAAQSAVAPGEDAAPASARVTVPGGSTGAGQATEPAAAGEDAAP</sequence>
<comment type="pathway">
    <text evidence="1">Cofactor biosynthesis; adenosylcobalamin biosynthesis.</text>
</comment>
<dbReference type="InterPro" id="IPR014777">
    <property type="entry name" value="4pyrrole_Mease_sub1"/>
</dbReference>
<protein>
    <submittedName>
        <fullName evidence="8">Precorrin-3B C(17)-methyltransferase</fullName>
        <ecNumber evidence="8">2.1.1.131</ecNumber>
    </submittedName>
</protein>
<keyword evidence="5" id="KW-0949">S-adenosyl-L-methionine</keyword>
<dbReference type="InterPro" id="IPR014776">
    <property type="entry name" value="4pyrrole_Mease_sub2"/>
</dbReference>
<evidence type="ECO:0000313" key="8">
    <source>
        <dbReference type="EMBL" id="MFC0409352.1"/>
    </source>
</evidence>
<feature type="domain" description="Tetrapyrrole methylase" evidence="7">
    <location>
        <begin position="55"/>
        <end position="261"/>
    </location>
</feature>
<dbReference type="InterPro" id="IPR051810">
    <property type="entry name" value="Precorrin_MeTrfase"/>
</dbReference>
<evidence type="ECO:0000313" key="9">
    <source>
        <dbReference type="Proteomes" id="UP001589865"/>
    </source>
</evidence>
<evidence type="ECO:0000256" key="2">
    <source>
        <dbReference type="ARBA" id="ARBA00022573"/>
    </source>
</evidence>
<name>A0ABV6JVK2_9PROT</name>
<dbReference type="Gene3D" id="3.30.950.10">
    <property type="entry name" value="Methyltransferase, Cobalt-precorrin-4 Transmethylase, Domain 2"/>
    <property type="match status" value="1"/>
</dbReference>
<evidence type="ECO:0000256" key="3">
    <source>
        <dbReference type="ARBA" id="ARBA00022603"/>
    </source>
</evidence>
<feature type="region of interest" description="Disordered" evidence="6">
    <location>
        <begin position="296"/>
        <end position="351"/>
    </location>
</feature>
<keyword evidence="4 8" id="KW-0808">Transferase</keyword>
<dbReference type="InterPro" id="IPR035996">
    <property type="entry name" value="4pyrrol_Methylase_sf"/>
</dbReference>
<organism evidence="8 9">
    <name type="scientific">Roseomonas elaeocarpi</name>
    <dbReference type="NCBI Taxonomy" id="907779"/>
    <lineage>
        <taxon>Bacteria</taxon>
        <taxon>Pseudomonadati</taxon>
        <taxon>Pseudomonadota</taxon>
        <taxon>Alphaproteobacteria</taxon>
        <taxon>Acetobacterales</taxon>
        <taxon>Roseomonadaceae</taxon>
        <taxon>Roseomonas</taxon>
    </lineage>
</organism>
<evidence type="ECO:0000256" key="5">
    <source>
        <dbReference type="ARBA" id="ARBA00022691"/>
    </source>
</evidence>
<evidence type="ECO:0000256" key="4">
    <source>
        <dbReference type="ARBA" id="ARBA00022679"/>
    </source>
</evidence>
<gene>
    <name evidence="8" type="primary">cobJ</name>
    <name evidence="8" type="ORF">ACFFGY_13940</name>
</gene>
<keyword evidence="2" id="KW-0169">Cobalamin biosynthesis</keyword>
<keyword evidence="3 8" id="KW-0489">Methyltransferase</keyword>
<dbReference type="InterPro" id="IPR000878">
    <property type="entry name" value="4pyrrol_Mease"/>
</dbReference>
<dbReference type="PANTHER" id="PTHR47036:SF1">
    <property type="entry name" value="COBALT-FACTOR III C(17)-METHYLTRANSFERASE-RELATED"/>
    <property type="match status" value="1"/>
</dbReference>
<feature type="compositionally biased region" description="Low complexity" evidence="6">
    <location>
        <begin position="339"/>
        <end position="351"/>
    </location>
</feature>
<dbReference type="RefSeq" id="WP_377045103.1">
    <property type="nucleotide sequence ID" value="NZ_JBHLUN010000009.1"/>
</dbReference>
<dbReference type="SUPFAM" id="SSF53790">
    <property type="entry name" value="Tetrapyrrole methylase"/>
    <property type="match status" value="1"/>
</dbReference>
<feature type="region of interest" description="Disordered" evidence="6">
    <location>
        <begin position="1"/>
        <end position="46"/>
    </location>
</feature>
<evidence type="ECO:0000259" key="7">
    <source>
        <dbReference type="Pfam" id="PF00590"/>
    </source>
</evidence>
<evidence type="ECO:0000256" key="6">
    <source>
        <dbReference type="SAM" id="MobiDB-lite"/>
    </source>
</evidence>
<evidence type="ECO:0000256" key="1">
    <source>
        <dbReference type="ARBA" id="ARBA00004953"/>
    </source>
</evidence>
<dbReference type="InterPro" id="IPR006363">
    <property type="entry name" value="Cbl_synth_CobJ/CibH_dom"/>
</dbReference>
<comment type="caution">
    <text evidence="8">The sequence shown here is derived from an EMBL/GenBank/DDBJ whole genome shotgun (WGS) entry which is preliminary data.</text>
</comment>
<dbReference type="CDD" id="cd11646">
    <property type="entry name" value="Precorrin_3B_C17_MT"/>
    <property type="match status" value="1"/>
</dbReference>
<dbReference type="EMBL" id="JBHLUN010000009">
    <property type="protein sequence ID" value="MFC0409352.1"/>
    <property type="molecule type" value="Genomic_DNA"/>
</dbReference>
<dbReference type="Gene3D" id="3.40.1010.10">
    <property type="entry name" value="Cobalt-precorrin-4 Transmethylase, Domain 1"/>
    <property type="match status" value="1"/>
</dbReference>
<dbReference type="GO" id="GO:0030789">
    <property type="term" value="F:precorrin-3B C17-methyltransferase activity"/>
    <property type="evidence" value="ECO:0007669"/>
    <property type="project" value="UniProtKB-EC"/>
</dbReference>
<reference evidence="8 9" key="1">
    <citation type="submission" date="2024-09" db="EMBL/GenBank/DDBJ databases">
        <authorList>
            <person name="Sun Q."/>
            <person name="Mori K."/>
        </authorList>
    </citation>
    <scope>NUCLEOTIDE SEQUENCE [LARGE SCALE GENOMIC DNA]</scope>
    <source>
        <strain evidence="8 9">TBRC 5777</strain>
    </source>
</reference>
<proteinExistence type="predicted"/>